<evidence type="ECO:0000313" key="2">
    <source>
        <dbReference type="Proteomes" id="UP000041595"/>
    </source>
</evidence>
<dbReference type="Proteomes" id="UP000041595">
    <property type="component" value="Unassembled WGS sequence"/>
</dbReference>
<proteinExistence type="predicted"/>
<dbReference type="eggNOG" id="ENOG5030UNU">
    <property type="taxonomic scope" value="Bacteria"/>
</dbReference>
<protein>
    <submittedName>
        <fullName evidence="1">Uncharacterized protein</fullName>
    </submittedName>
</protein>
<sequence>MINPAEKLKAKQQEFISVRELIERISRLHPAMSQAQIANWLLIELTDARPVTPPLLIQDALGVIRVCSGWDHRPHPQAYRLCLWVWIWVWVWV</sequence>
<gene>
    <name evidence="1" type="ORF">ERS137965_01789</name>
</gene>
<accession>A0A0T9TTR9</accession>
<reference evidence="1 2" key="1">
    <citation type="submission" date="2015-03" db="EMBL/GenBank/DDBJ databases">
        <authorList>
            <person name="Murphy D."/>
        </authorList>
    </citation>
    <scope>NUCLEOTIDE SEQUENCE [LARGE SCALE GENOMIC DNA]</scope>
    <source>
        <strain evidence="1 2">IP06005</strain>
    </source>
</reference>
<name>A0A0T9TTR9_YERAL</name>
<dbReference type="AlphaFoldDB" id="A0A0T9TTR9"/>
<evidence type="ECO:0000313" key="1">
    <source>
        <dbReference type="EMBL" id="CNL01731.1"/>
    </source>
</evidence>
<organism evidence="1 2">
    <name type="scientific">Yersinia aldovae</name>
    <dbReference type="NCBI Taxonomy" id="29483"/>
    <lineage>
        <taxon>Bacteria</taxon>
        <taxon>Pseudomonadati</taxon>
        <taxon>Pseudomonadota</taxon>
        <taxon>Gammaproteobacteria</taxon>
        <taxon>Enterobacterales</taxon>
        <taxon>Yersiniaceae</taxon>
        <taxon>Yersinia</taxon>
    </lineage>
</organism>
<dbReference type="EMBL" id="CQEJ01000008">
    <property type="protein sequence ID" value="CNL01731.1"/>
    <property type="molecule type" value="Genomic_DNA"/>
</dbReference>